<name>A0ABZ0YNE7_9GAMM</name>
<dbReference type="Gene3D" id="3.40.50.720">
    <property type="entry name" value="NAD(P)-binding Rossmann-like Domain"/>
    <property type="match status" value="1"/>
</dbReference>
<dbReference type="RefSeq" id="WP_133733063.1">
    <property type="nucleotide sequence ID" value="NZ_CP140255.1"/>
</dbReference>
<dbReference type="InterPro" id="IPR036291">
    <property type="entry name" value="NAD(P)-bd_dom_sf"/>
</dbReference>
<reference evidence="4 5" key="1">
    <citation type="submission" date="2023-11" db="EMBL/GenBank/DDBJ databases">
        <title>MicrobeMod: A computational toolkit for identifying prokaryotic methylation and restriction-modification with nanopore sequencing.</title>
        <authorList>
            <person name="Crits-Christoph A."/>
            <person name="Kang S.C."/>
            <person name="Lee H."/>
            <person name="Ostrov N."/>
        </authorList>
    </citation>
    <scope>NUCLEOTIDE SEQUENCE [LARGE SCALE GENOMIC DNA]</scope>
    <source>
        <strain evidence="4 5">ATCC BAA-805</strain>
    </source>
</reference>
<dbReference type="Pfam" id="PF00106">
    <property type="entry name" value="adh_short"/>
    <property type="match status" value="1"/>
</dbReference>
<dbReference type="PRINTS" id="PR00080">
    <property type="entry name" value="SDRFAMILY"/>
</dbReference>
<keyword evidence="5" id="KW-1185">Reference proteome</keyword>
<evidence type="ECO:0000313" key="5">
    <source>
        <dbReference type="Proteomes" id="UP001324794"/>
    </source>
</evidence>
<evidence type="ECO:0000256" key="3">
    <source>
        <dbReference type="RuleBase" id="RU000363"/>
    </source>
</evidence>
<accession>A0ABZ0YNE7</accession>
<evidence type="ECO:0000256" key="2">
    <source>
        <dbReference type="ARBA" id="ARBA00023002"/>
    </source>
</evidence>
<keyword evidence="2" id="KW-0560">Oxidoreductase</keyword>
<organism evidence="4 5">
    <name type="scientific">Vreelandella neptunia</name>
    <dbReference type="NCBI Taxonomy" id="115551"/>
    <lineage>
        <taxon>Bacteria</taxon>
        <taxon>Pseudomonadati</taxon>
        <taxon>Pseudomonadota</taxon>
        <taxon>Gammaproteobacteria</taxon>
        <taxon>Oceanospirillales</taxon>
        <taxon>Halomonadaceae</taxon>
        <taxon>Vreelandella</taxon>
    </lineage>
</organism>
<dbReference type="PANTHER" id="PTHR43976">
    <property type="entry name" value="SHORT CHAIN DEHYDROGENASE"/>
    <property type="match status" value="1"/>
</dbReference>
<dbReference type="EMBL" id="CP140255">
    <property type="protein sequence ID" value="WQH13663.1"/>
    <property type="molecule type" value="Genomic_DNA"/>
</dbReference>
<gene>
    <name evidence="4" type="ORF">SR894_03765</name>
</gene>
<sequence>MAKTWLITGTSTGLGRLLTERLLERGDRVIATLRRKGSLDDLLSLHGDRLQILTFDVTDTPTMRDAVSQAFTTFGRVDVVVSNAGYGLFGAAEEASDEQIERQIATNLTGSIQFLRAVLPHLREQGGGRIVQVSSEGGQIAYPSFSLYHATKWGIEGFVESVAKEVSPFGIDFIIAEPGPTATHFAEGLDRTPTTPIYEDTPAGELRRALASGDLAIKGDAGNTVDAIINITDMPNPPLRLTLGSTAYDSISHALKERLESLEAYKEVALSADRDETRR</sequence>
<dbReference type="CDD" id="cd05374">
    <property type="entry name" value="17beta-HSD-like_SDR_c"/>
    <property type="match status" value="1"/>
</dbReference>
<dbReference type="InterPro" id="IPR002347">
    <property type="entry name" value="SDR_fam"/>
</dbReference>
<evidence type="ECO:0000256" key="1">
    <source>
        <dbReference type="ARBA" id="ARBA00006484"/>
    </source>
</evidence>
<dbReference type="PRINTS" id="PR00081">
    <property type="entry name" value="GDHRDH"/>
</dbReference>
<dbReference type="PANTHER" id="PTHR43976:SF16">
    <property type="entry name" value="SHORT-CHAIN DEHYDROGENASE_REDUCTASE FAMILY PROTEIN"/>
    <property type="match status" value="1"/>
</dbReference>
<comment type="similarity">
    <text evidence="1 3">Belongs to the short-chain dehydrogenases/reductases (SDR) family.</text>
</comment>
<protein>
    <submittedName>
        <fullName evidence="4">SDR family oxidoreductase</fullName>
    </submittedName>
</protein>
<proteinExistence type="inferred from homology"/>
<dbReference type="Proteomes" id="UP001324794">
    <property type="component" value="Chromosome"/>
</dbReference>
<dbReference type="InterPro" id="IPR051911">
    <property type="entry name" value="SDR_oxidoreductase"/>
</dbReference>
<dbReference type="SUPFAM" id="SSF51735">
    <property type="entry name" value="NAD(P)-binding Rossmann-fold domains"/>
    <property type="match status" value="1"/>
</dbReference>
<evidence type="ECO:0000313" key="4">
    <source>
        <dbReference type="EMBL" id="WQH13663.1"/>
    </source>
</evidence>
<dbReference type="NCBIfam" id="NF005065">
    <property type="entry name" value="PRK06482.1"/>
    <property type="match status" value="1"/>
</dbReference>